<dbReference type="GeneID" id="120272445"/>
<organism evidence="1 2">
    <name type="scientific">Dioscorea cayennensis subsp. rotundata</name>
    <name type="common">White Guinea yam</name>
    <name type="synonym">Dioscorea rotundata</name>
    <dbReference type="NCBI Taxonomy" id="55577"/>
    <lineage>
        <taxon>Eukaryota</taxon>
        <taxon>Viridiplantae</taxon>
        <taxon>Streptophyta</taxon>
        <taxon>Embryophyta</taxon>
        <taxon>Tracheophyta</taxon>
        <taxon>Spermatophyta</taxon>
        <taxon>Magnoliopsida</taxon>
        <taxon>Liliopsida</taxon>
        <taxon>Dioscoreales</taxon>
        <taxon>Dioscoreaceae</taxon>
        <taxon>Dioscorea</taxon>
    </lineage>
</organism>
<dbReference type="AlphaFoldDB" id="A0AB40C607"/>
<dbReference type="PANTHER" id="PTHR36888">
    <property type="entry name" value="TETRATRICOPEPTIDE-LIKE HELICAL DOMAIN-CONTAINING PROTEIN-RELATED"/>
    <property type="match status" value="1"/>
</dbReference>
<evidence type="ECO:0000313" key="2">
    <source>
        <dbReference type="RefSeq" id="XP_039135203.1"/>
    </source>
</evidence>
<dbReference type="PANTHER" id="PTHR36888:SF2">
    <property type="entry name" value="TETRATRICOPEPTIDE REPEAT (TPR)-LIKE SUPERFAMILY PROTEIN"/>
    <property type="match status" value="1"/>
</dbReference>
<dbReference type="RefSeq" id="XP_039135203.1">
    <property type="nucleotide sequence ID" value="XM_039279269.1"/>
</dbReference>
<sequence length="131" mass="14447">MLLAQSRENIASVVIDVLEECEELLIEVGRKYRSALSIDGNDVRALYNLGLALSLHAQLIADIGLEAAFDADKEAIAKFDAMVSRSNAYAPDGMTCLYFSNLPSFLCKPNEDNCDVHRKLHLNLSDTLCII</sequence>
<gene>
    <name evidence="2" type="primary">LOC120272445</name>
</gene>
<proteinExistence type="predicted"/>
<reference evidence="2" key="1">
    <citation type="submission" date="2025-08" db="UniProtKB">
        <authorList>
            <consortium name="RefSeq"/>
        </authorList>
    </citation>
    <scope>IDENTIFICATION</scope>
</reference>
<dbReference type="Proteomes" id="UP001515500">
    <property type="component" value="Chromosome 11"/>
</dbReference>
<evidence type="ECO:0000313" key="1">
    <source>
        <dbReference type="Proteomes" id="UP001515500"/>
    </source>
</evidence>
<protein>
    <submittedName>
        <fullName evidence="2">Uncharacterized protein LOC120272445 isoform X1</fullName>
    </submittedName>
</protein>
<name>A0AB40C607_DIOCR</name>
<accession>A0AB40C607</accession>
<keyword evidence="1" id="KW-1185">Reference proteome</keyword>